<accession>A0A218WE41</accession>
<dbReference type="Proteomes" id="UP000197138">
    <property type="component" value="Unassembled WGS sequence"/>
</dbReference>
<evidence type="ECO:0000313" key="1">
    <source>
        <dbReference type="EMBL" id="OWM70956.1"/>
    </source>
</evidence>
<comment type="caution">
    <text evidence="1">The sequence shown here is derived from an EMBL/GenBank/DDBJ whole genome shotgun (WGS) entry which is preliminary data.</text>
</comment>
<name>A0A218WE41_PUNGR</name>
<dbReference type="AlphaFoldDB" id="A0A218WE41"/>
<dbReference type="EMBL" id="MTKT01004581">
    <property type="protein sequence ID" value="OWM70956.1"/>
    <property type="molecule type" value="Genomic_DNA"/>
</dbReference>
<organism evidence="1 2">
    <name type="scientific">Punica granatum</name>
    <name type="common">Pomegranate</name>
    <dbReference type="NCBI Taxonomy" id="22663"/>
    <lineage>
        <taxon>Eukaryota</taxon>
        <taxon>Viridiplantae</taxon>
        <taxon>Streptophyta</taxon>
        <taxon>Embryophyta</taxon>
        <taxon>Tracheophyta</taxon>
        <taxon>Spermatophyta</taxon>
        <taxon>Magnoliopsida</taxon>
        <taxon>eudicotyledons</taxon>
        <taxon>Gunneridae</taxon>
        <taxon>Pentapetalae</taxon>
        <taxon>rosids</taxon>
        <taxon>malvids</taxon>
        <taxon>Myrtales</taxon>
        <taxon>Lythraceae</taxon>
        <taxon>Punica</taxon>
    </lineage>
</organism>
<proteinExistence type="predicted"/>
<protein>
    <submittedName>
        <fullName evidence="1">Uncharacterized protein</fullName>
    </submittedName>
</protein>
<reference evidence="2" key="1">
    <citation type="journal article" date="2017" name="Plant J.">
        <title>The pomegranate (Punica granatum L.) genome and the genomics of punicalagin biosynthesis.</title>
        <authorList>
            <person name="Qin G."/>
            <person name="Xu C."/>
            <person name="Ming R."/>
            <person name="Tang H."/>
            <person name="Guyot R."/>
            <person name="Kramer E.M."/>
            <person name="Hu Y."/>
            <person name="Yi X."/>
            <person name="Qi Y."/>
            <person name="Xu X."/>
            <person name="Gao Z."/>
            <person name="Pan H."/>
            <person name="Jian J."/>
            <person name="Tian Y."/>
            <person name="Yue Z."/>
            <person name="Xu Y."/>
        </authorList>
    </citation>
    <scope>NUCLEOTIDE SEQUENCE [LARGE SCALE GENOMIC DNA]</scope>
    <source>
        <strain evidence="2">cv. Dabenzi</strain>
    </source>
</reference>
<sequence>MANSDARPHRIHRRSLSKLEFFITKRIVILRAGPTHNIITILQGRIPSLLLQGRVPSLLFCRAESHHHYSTGPSPVFTFMQGQVPSLLFCSAESRLYFSAGPSLTITILQSQVSSLLF</sequence>
<evidence type="ECO:0000313" key="2">
    <source>
        <dbReference type="Proteomes" id="UP000197138"/>
    </source>
</evidence>
<gene>
    <name evidence="1" type="ORF">CDL15_Pgr013137</name>
</gene>